<organism evidence="1 2">
    <name type="scientific">Dovyalis caffra</name>
    <dbReference type="NCBI Taxonomy" id="77055"/>
    <lineage>
        <taxon>Eukaryota</taxon>
        <taxon>Viridiplantae</taxon>
        <taxon>Streptophyta</taxon>
        <taxon>Embryophyta</taxon>
        <taxon>Tracheophyta</taxon>
        <taxon>Spermatophyta</taxon>
        <taxon>Magnoliopsida</taxon>
        <taxon>eudicotyledons</taxon>
        <taxon>Gunneridae</taxon>
        <taxon>Pentapetalae</taxon>
        <taxon>rosids</taxon>
        <taxon>fabids</taxon>
        <taxon>Malpighiales</taxon>
        <taxon>Salicaceae</taxon>
        <taxon>Flacourtieae</taxon>
        <taxon>Dovyalis</taxon>
    </lineage>
</organism>
<dbReference type="PANTHER" id="PTHR46692">
    <property type="entry name" value="INOSINE-URIDINE PREFERRING NUCLEOSIDE HYDROLASE FAMILY PROTEIN"/>
    <property type="match status" value="1"/>
</dbReference>
<evidence type="ECO:0000313" key="1">
    <source>
        <dbReference type="EMBL" id="CAK7340819.1"/>
    </source>
</evidence>
<comment type="caution">
    <text evidence="1">The sequence shown here is derived from an EMBL/GenBank/DDBJ whole genome shotgun (WGS) entry which is preliminary data.</text>
</comment>
<accession>A0AAV1RVU7</accession>
<keyword evidence="2" id="KW-1185">Reference proteome</keyword>
<dbReference type="Proteomes" id="UP001314170">
    <property type="component" value="Unassembled WGS sequence"/>
</dbReference>
<reference evidence="1 2" key="1">
    <citation type="submission" date="2024-01" db="EMBL/GenBank/DDBJ databases">
        <authorList>
            <person name="Waweru B."/>
        </authorList>
    </citation>
    <scope>NUCLEOTIDE SEQUENCE [LARGE SCALE GENOMIC DNA]</scope>
</reference>
<name>A0AAV1RVU7_9ROSI</name>
<sequence>MRPKGKRPSPPCIQRMFINLISKCNLLHGDECREFSSPTPSSKVARSVDQPEVDVLYDTLHTMGRNDIPVSLEDSCFSAEQSQLSFLLETTSSLRKFLCRETLGHANERANVLNIPSNEYAEFKMRLDPLAAKESSFKALEIMSGKS</sequence>
<gene>
    <name evidence="1" type="ORF">DCAF_LOCUS15906</name>
</gene>
<dbReference type="AlphaFoldDB" id="A0AAV1RVU7"/>
<evidence type="ECO:0000313" key="2">
    <source>
        <dbReference type="Proteomes" id="UP001314170"/>
    </source>
</evidence>
<protein>
    <submittedName>
        <fullName evidence="1">Uncharacterized protein</fullName>
    </submittedName>
</protein>
<proteinExistence type="predicted"/>
<dbReference type="PANTHER" id="PTHR46692:SF1">
    <property type="entry name" value="NUCLEOSIDE HYDROLASE 3-RELATED"/>
    <property type="match status" value="1"/>
</dbReference>
<dbReference type="EMBL" id="CAWUPB010001160">
    <property type="protein sequence ID" value="CAK7340819.1"/>
    <property type="molecule type" value="Genomic_DNA"/>
</dbReference>